<evidence type="ECO:0000256" key="1">
    <source>
        <dbReference type="SAM" id="Phobius"/>
    </source>
</evidence>
<evidence type="ECO:0008006" key="4">
    <source>
        <dbReference type="Google" id="ProtNLM"/>
    </source>
</evidence>
<dbReference type="InterPro" id="IPR025143">
    <property type="entry name" value="DUF4083"/>
</dbReference>
<feature type="transmembrane region" description="Helical" evidence="1">
    <location>
        <begin position="12"/>
        <end position="34"/>
    </location>
</feature>
<name>A0A7C6Z5S1_9FIRM</name>
<protein>
    <recommendedName>
        <fullName evidence="4">DUF4083 domain-containing protein</fullName>
    </recommendedName>
</protein>
<accession>A0A7C6Z5S1</accession>
<dbReference type="Proteomes" id="UP000553059">
    <property type="component" value="Unassembled WGS sequence"/>
</dbReference>
<organism evidence="2 3">
    <name type="scientific">Desulfitobacterium dehalogenans</name>
    <dbReference type="NCBI Taxonomy" id="36854"/>
    <lineage>
        <taxon>Bacteria</taxon>
        <taxon>Bacillati</taxon>
        <taxon>Bacillota</taxon>
        <taxon>Clostridia</taxon>
        <taxon>Eubacteriales</taxon>
        <taxon>Desulfitobacteriaceae</taxon>
        <taxon>Desulfitobacterium</taxon>
    </lineage>
</organism>
<keyword evidence="1" id="KW-1133">Transmembrane helix</keyword>
<gene>
    <name evidence="2" type="ORF">GX523_14425</name>
</gene>
<dbReference type="Pfam" id="PF13314">
    <property type="entry name" value="DUF4083"/>
    <property type="match status" value="1"/>
</dbReference>
<keyword evidence="1" id="KW-0812">Transmembrane</keyword>
<keyword evidence="1" id="KW-0472">Membrane</keyword>
<comment type="caution">
    <text evidence="2">The sequence shown here is derived from an EMBL/GenBank/DDBJ whole genome shotgun (WGS) entry which is preliminary data.</text>
</comment>
<evidence type="ECO:0000313" key="2">
    <source>
        <dbReference type="EMBL" id="HHY27909.1"/>
    </source>
</evidence>
<evidence type="ECO:0000313" key="3">
    <source>
        <dbReference type="Proteomes" id="UP000553059"/>
    </source>
</evidence>
<dbReference type="EMBL" id="DUTF01000316">
    <property type="protein sequence ID" value="HHY27909.1"/>
    <property type="molecule type" value="Genomic_DNA"/>
</dbReference>
<dbReference type="AlphaFoldDB" id="A0A7C6Z5S1"/>
<proteinExistence type="predicted"/>
<sequence length="61" mass="7337">MNPIHFDFTLLVQTISFLVLILIICILISVPFILRKRKRNQEILEKLDRVIDLMENREKRS</sequence>
<reference evidence="2 3" key="1">
    <citation type="journal article" date="2020" name="Biotechnol. Biofuels">
        <title>New insights from the biogas microbiome by comprehensive genome-resolved metagenomics of nearly 1600 species originating from multiple anaerobic digesters.</title>
        <authorList>
            <person name="Campanaro S."/>
            <person name="Treu L."/>
            <person name="Rodriguez-R L.M."/>
            <person name="Kovalovszki A."/>
            <person name="Ziels R.M."/>
            <person name="Maus I."/>
            <person name="Zhu X."/>
            <person name="Kougias P.G."/>
            <person name="Basile A."/>
            <person name="Luo G."/>
            <person name="Schluter A."/>
            <person name="Konstantinidis K.T."/>
            <person name="Angelidaki I."/>
        </authorList>
    </citation>
    <scope>NUCLEOTIDE SEQUENCE [LARGE SCALE GENOMIC DNA]</scope>
    <source>
        <strain evidence="2">AS05jafATM_4</strain>
    </source>
</reference>